<keyword evidence="4" id="KW-0929">Antimicrobial</keyword>
<evidence type="ECO:0000256" key="6">
    <source>
        <dbReference type="ARBA" id="ARBA00022729"/>
    </source>
</evidence>
<dbReference type="CDD" id="cd08544">
    <property type="entry name" value="Reeler"/>
    <property type="match status" value="1"/>
</dbReference>
<evidence type="ECO:0000256" key="3">
    <source>
        <dbReference type="ARBA" id="ARBA00022525"/>
    </source>
</evidence>
<sequence length="203" mass="22828">MTLASFSVMLMVALPIVMSYPGGPPEGSCVDMFPSGHAAIAQKGAAPFLLEINEGGYYTPGKPVKVTMRNTSEIWFEGVFLQARRASPSLNQNQALGNFTVTDNELKTMRCIKRESAVTQSNKVHKFQKQVQWNPPEGLKDHIFFRATFVQETKIFWVDVRSIDLEYRSPQVQNKNNNNKSTATMPTMQTFSTLLIMFSKLLI</sequence>
<accession>A0A8J1UT75</accession>
<proteinExistence type="inferred from homology"/>
<dbReference type="GO" id="GO:0045087">
    <property type="term" value="P:innate immune response"/>
    <property type="evidence" value="ECO:0007669"/>
    <property type="project" value="UniProtKB-KW"/>
</dbReference>
<comment type="caution">
    <text evidence="9">The sequence shown here is derived from an EMBL/GenBank/DDBJ whole genome shotgun (WGS) entry which is preliminary data.</text>
</comment>
<evidence type="ECO:0000256" key="1">
    <source>
        <dbReference type="ARBA" id="ARBA00004613"/>
    </source>
</evidence>
<dbReference type="Gene3D" id="2.60.40.4060">
    <property type="entry name" value="Reeler domain"/>
    <property type="match status" value="1"/>
</dbReference>
<dbReference type="GO" id="GO:0042742">
    <property type="term" value="P:defense response to bacterium"/>
    <property type="evidence" value="ECO:0007669"/>
    <property type="project" value="UniProtKB-KW"/>
</dbReference>
<reference evidence="9" key="1">
    <citation type="submission" date="2022-03" db="EMBL/GenBank/DDBJ databases">
        <authorList>
            <person name="Martin C."/>
        </authorList>
    </citation>
    <scope>NUCLEOTIDE SEQUENCE</scope>
</reference>
<keyword evidence="8" id="KW-0044">Antibiotic</keyword>
<dbReference type="OrthoDB" id="6418377at2759"/>
<dbReference type="InterPro" id="IPR042307">
    <property type="entry name" value="Reeler_sf"/>
</dbReference>
<evidence type="ECO:0000313" key="9">
    <source>
        <dbReference type="EMBL" id="CAH1772419.1"/>
    </source>
</evidence>
<comment type="similarity">
    <text evidence="2">Belongs to the insect defense protein family.</text>
</comment>
<evidence type="ECO:0000256" key="5">
    <source>
        <dbReference type="ARBA" id="ARBA00022588"/>
    </source>
</evidence>
<keyword evidence="3" id="KW-0964">Secreted</keyword>
<name>A0A8J1UT75_OWEFU</name>
<evidence type="ECO:0000256" key="8">
    <source>
        <dbReference type="ARBA" id="ARBA00023022"/>
    </source>
</evidence>
<dbReference type="PANTHER" id="PTHR45828:SF9">
    <property type="entry name" value="CELL WALL INTEGRITY AND STRESS RESPONSE COMPONENT 4-LIKE-RELATED"/>
    <property type="match status" value="1"/>
</dbReference>
<dbReference type="GO" id="GO:0005576">
    <property type="term" value="C:extracellular region"/>
    <property type="evidence" value="ECO:0007669"/>
    <property type="project" value="UniProtKB-SubCell"/>
</dbReference>
<keyword evidence="6" id="KW-0732">Signal</keyword>
<dbReference type="PROSITE" id="PS51019">
    <property type="entry name" value="REELIN"/>
    <property type="match status" value="1"/>
</dbReference>
<evidence type="ECO:0000256" key="7">
    <source>
        <dbReference type="ARBA" id="ARBA00022859"/>
    </source>
</evidence>
<evidence type="ECO:0000256" key="4">
    <source>
        <dbReference type="ARBA" id="ARBA00022529"/>
    </source>
</evidence>
<organism evidence="9 10">
    <name type="scientific">Owenia fusiformis</name>
    <name type="common">Polychaete worm</name>
    <dbReference type="NCBI Taxonomy" id="6347"/>
    <lineage>
        <taxon>Eukaryota</taxon>
        <taxon>Metazoa</taxon>
        <taxon>Spiralia</taxon>
        <taxon>Lophotrochozoa</taxon>
        <taxon>Annelida</taxon>
        <taxon>Polychaeta</taxon>
        <taxon>Sedentaria</taxon>
        <taxon>Canalipalpata</taxon>
        <taxon>Sabellida</taxon>
        <taxon>Oweniida</taxon>
        <taxon>Oweniidae</taxon>
        <taxon>Owenia</taxon>
    </lineage>
</organism>
<gene>
    <name evidence="9" type="ORF">OFUS_LOCUS187</name>
</gene>
<protein>
    <submittedName>
        <fullName evidence="9">Uncharacterized protein</fullName>
    </submittedName>
</protein>
<dbReference type="Pfam" id="PF02014">
    <property type="entry name" value="Reeler"/>
    <property type="match status" value="1"/>
</dbReference>
<comment type="subcellular location">
    <subcellularLocation>
        <location evidence="1">Secreted</location>
    </subcellularLocation>
</comment>
<keyword evidence="7" id="KW-0391">Immunity</keyword>
<dbReference type="InterPro" id="IPR051237">
    <property type="entry name" value="Ferric-chelate_Red/DefProt"/>
</dbReference>
<evidence type="ECO:0000256" key="2">
    <source>
        <dbReference type="ARBA" id="ARBA00008501"/>
    </source>
</evidence>
<dbReference type="InterPro" id="IPR002861">
    <property type="entry name" value="Reeler_dom"/>
</dbReference>
<dbReference type="GO" id="GO:0016020">
    <property type="term" value="C:membrane"/>
    <property type="evidence" value="ECO:0007669"/>
    <property type="project" value="TreeGrafter"/>
</dbReference>
<keyword evidence="5" id="KW-0399">Innate immunity</keyword>
<dbReference type="Proteomes" id="UP000749559">
    <property type="component" value="Unassembled WGS sequence"/>
</dbReference>
<dbReference type="EMBL" id="CAIIXF020000001">
    <property type="protein sequence ID" value="CAH1772419.1"/>
    <property type="molecule type" value="Genomic_DNA"/>
</dbReference>
<evidence type="ECO:0000313" key="10">
    <source>
        <dbReference type="Proteomes" id="UP000749559"/>
    </source>
</evidence>
<dbReference type="PANTHER" id="PTHR45828">
    <property type="entry name" value="CYTOCHROME B561/FERRIC REDUCTASE TRANSMEMBRANE"/>
    <property type="match status" value="1"/>
</dbReference>
<dbReference type="AlphaFoldDB" id="A0A8J1UT75"/>
<keyword evidence="10" id="KW-1185">Reference proteome</keyword>